<dbReference type="Proteomes" id="UP000234881">
    <property type="component" value="Unassembled WGS sequence"/>
</dbReference>
<dbReference type="OrthoDB" id="7178689at2"/>
<dbReference type="EMBL" id="PKUQ01000055">
    <property type="protein sequence ID" value="PLW75099.1"/>
    <property type="molecule type" value="Genomic_DNA"/>
</dbReference>
<feature type="compositionally biased region" description="Low complexity" evidence="1">
    <location>
        <begin position="186"/>
        <end position="196"/>
    </location>
</feature>
<feature type="region of interest" description="Disordered" evidence="1">
    <location>
        <begin position="559"/>
        <end position="638"/>
    </location>
</feature>
<dbReference type="PANTHER" id="PTHR33121">
    <property type="entry name" value="CYCLIC DI-GMP PHOSPHODIESTERASE PDEF"/>
    <property type="match status" value="1"/>
</dbReference>
<proteinExistence type="predicted"/>
<dbReference type="InterPro" id="IPR050706">
    <property type="entry name" value="Cyclic-di-GMP_PDE-like"/>
</dbReference>
<keyword evidence="2" id="KW-0812">Transmembrane</keyword>
<dbReference type="SMART" id="SM00052">
    <property type="entry name" value="EAL"/>
    <property type="match status" value="1"/>
</dbReference>
<feature type="region of interest" description="Disordered" evidence="1">
    <location>
        <begin position="186"/>
        <end position="216"/>
    </location>
</feature>
<feature type="domain" description="EAL" evidence="3">
    <location>
        <begin position="217"/>
        <end position="470"/>
    </location>
</feature>
<feature type="transmembrane region" description="Helical" evidence="2">
    <location>
        <begin position="6"/>
        <end position="28"/>
    </location>
</feature>
<comment type="caution">
    <text evidence="4">The sequence shown here is derived from an EMBL/GenBank/DDBJ whole genome shotgun (WGS) entry which is preliminary data.</text>
</comment>
<reference evidence="4 5" key="1">
    <citation type="submission" date="2018-01" db="EMBL/GenBank/DDBJ databases">
        <title>The draft genome sequence of Cohaesibacter sp. H1304.</title>
        <authorList>
            <person name="Wang N.-N."/>
            <person name="Du Z.-J."/>
        </authorList>
    </citation>
    <scope>NUCLEOTIDE SEQUENCE [LARGE SCALE GENOMIC DNA]</scope>
    <source>
        <strain evidence="4 5">H1304</strain>
    </source>
</reference>
<accession>A0A2N5XKR2</accession>
<evidence type="ECO:0000259" key="3">
    <source>
        <dbReference type="PROSITE" id="PS50883"/>
    </source>
</evidence>
<keyword evidence="5" id="KW-1185">Reference proteome</keyword>
<evidence type="ECO:0000256" key="1">
    <source>
        <dbReference type="SAM" id="MobiDB-lite"/>
    </source>
</evidence>
<keyword evidence="2" id="KW-1133">Transmembrane helix</keyword>
<dbReference type="InterPro" id="IPR001633">
    <property type="entry name" value="EAL_dom"/>
</dbReference>
<feature type="region of interest" description="Disordered" evidence="1">
    <location>
        <begin position="162"/>
        <end position="181"/>
    </location>
</feature>
<protein>
    <recommendedName>
        <fullName evidence="3">EAL domain-containing protein</fullName>
    </recommendedName>
</protein>
<gene>
    <name evidence="4" type="ORF">C0081_22700</name>
</gene>
<keyword evidence="2" id="KW-0472">Membrane</keyword>
<dbReference type="RefSeq" id="WP_101535999.1">
    <property type="nucleotide sequence ID" value="NZ_JBFHIU010000076.1"/>
</dbReference>
<feature type="compositionally biased region" description="Basic and acidic residues" evidence="1">
    <location>
        <begin position="629"/>
        <end position="638"/>
    </location>
</feature>
<name>A0A2N5XKR2_9HYPH</name>
<dbReference type="InterPro" id="IPR035919">
    <property type="entry name" value="EAL_sf"/>
</dbReference>
<sequence length="638" mass="70000">MQRLGAIFIAICMVAISVSAGAVLYFKFKLSIPEAAPISFGVLLTLLLIHYQISRVRDRMVIDEQMDDLTRLKLGLTKELQDVRELTQRLDGTVSERIEREIEPVLAELDIIGSLVKQLAESCAELDERVLAGDKQVEAVSSKLKSATQSVKELEELLRANARSLSNNRNEPSERQENKNTVADALSAAAQSAPETAPVPEKMPVAQSPAEPEPPIREEDELAVRRALALGKMELFMQPVVSLPMRKPQYYEALTRLKKDDGAFITPDIFLPVCRQNGFLPMLDRLAINEAFRLQRRLSDRGHPVDTFCNLSLQSIADTDFFTLMRDLFEQNKDLAEHVILEISQADFRKFGIMEDETLQLLRSMGFRISVDQITDISVDFDAFARKGVRFAKIAAPILTHQDARKNLDIHPADFSRLLSRKGIELVVTHVETESSLVGLIDYSVHLAQGNHFAPAKPLKSGADEQRAAAQSRVSASPPSPSSDGSRASLQPQSAPAPRVHGLGDRKSDGGDTPVSSNRRLGENPKIAQALRAMAAQDSGDMSTRDHFRNVLAEAAGLVDASEGRPSPTAAAAQGASGLTNHSPASDDYGFKTGIDRGQFVDLSEPTSPVRKQENRRTSASSGPTDASGPDRFERLIR</sequence>
<dbReference type="AlphaFoldDB" id="A0A2N5XKR2"/>
<organism evidence="4 5">
    <name type="scientific">Cohaesibacter celericrescens</name>
    <dbReference type="NCBI Taxonomy" id="2067669"/>
    <lineage>
        <taxon>Bacteria</taxon>
        <taxon>Pseudomonadati</taxon>
        <taxon>Pseudomonadota</taxon>
        <taxon>Alphaproteobacteria</taxon>
        <taxon>Hyphomicrobiales</taxon>
        <taxon>Cohaesibacteraceae</taxon>
    </lineage>
</organism>
<dbReference type="Gene3D" id="3.20.20.450">
    <property type="entry name" value="EAL domain"/>
    <property type="match status" value="1"/>
</dbReference>
<evidence type="ECO:0000256" key="2">
    <source>
        <dbReference type="SAM" id="Phobius"/>
    </source>
</evidence>
<feature type="compositionally biased region" description="Low complexity" evidence="1">
    <location>
        <begin position="468"/>
        <end position="489"/>
    </location>
</feature>
<dbReference type="PANTHER" id="PTHR33121:SF79">
    <property type="entry name" value="CYCLIC DI-GMP PHOSPHODIESTERASE PDED-RELATED"/>
    <property type="match status" value="1"/>
</dbReference>
<feature type="region of interest" description="Disordered" evidence="1">
    <location>
        <begin position="456"/>
        <end position="524"/>
    </location>
</feature>
<feature type="transmembrane region" description="Helical" evidence="2">
    <location>
        <begin position="35"/>
        <end position="53"/>
    </location>
</feature>
<dbReference type="GO" id="GO:0071111">
    <property type="term" value="F:cyclic-guanylate-specific phosphodiesterase activity"/>
    <property type="evidence" value="ECO:0007669"/>
    <property type="project" value="InterPro"/>
</dbReference>
<dbReference type="CDD" id="cd01948">
    <property type="entry name" value="EAL"/>
    <property type="match status" value="1"/>
</dbReference>
<dbReference type="PROSITE" id="PS50883">
    <property type="entry name" value="EAL"/>
    <property type="match status" value="1"/>
</dbReference>
<evidence type="ECO:0000313" key="4">
    <source>
        <dbReference type="EMBL" id="PLW75099.1"/>
    </source>
</evidence>
<dbReference type="Pfam" id="PF00563">
    <property type="entry name" value="EAL"/>
    <property type="match status" value="1"/>
</dbReference>
<dbReference type="SUPFAM" id="SSF141868">
    <property type="entry name" value="EAL domain-like"/>
    <property type="match status" value="1"/>
</dbReference>
<evidence type="ECO:0000313" key="5">
    <source>
        <dbReference type="Proteomes" id="UP000234881"/>
    </source>
</evidence>